<accession>A0ABP3X7V1</accession>
<sequence length="178" mass="21365">MVELFKYKDSELDKLLKSIVILIDTREQENSHIKEYFDKKKIKYDIQKLDYGDYSFYVPKNEELGIPRDLYFDGIISIERKGSLEELSGNFTKDRARIEEEFSRKKGKLHLMIEGATYDDIVLHNYNTQYNPKSFIATLKTFEVRYNINTFFISKKGAGNYIYYTFVYYLREYLKNRI</sequence>
<dbReference type="InterPro" id="IPR006166">
    <property type="entry name" value="ERCC4_domain"/>
</dbReference>
<keyword evidence="3" id="KW-1185">Reference proteome</keyword>
<dbReference type="Pfam" id="PF02732">
    <property type="entry name" value="ERCC4"/>
    <property type="match status" value="1"/>
</dbReference>
<dbReference type="Proteomes" id="UP001501764">
    <property type="component" value="Unassembled WGS sequence"/>
</dbReference>
<dbReference type="EMBL" id="BAAACO010000002">
    <property type="protein sequence ID" value="GAA0860182.1"/>
    <property type="molecule type" value="Genomic_DNA"/>
</dbReference>
<comment type="caution">
    <text evidence="2">The sequence shown here is derived from an EMBL/GenBank/DDBJ whole genome shotgun (WGS) entry which is preliminary data.</text>
</comment>
<reference evidence="3" key="1">
    <citation type="journal article" date="2019" name="Int. J. Syst. Evol. Microbiol.">
        <title>The Global Catalogue of Microorganisms (GCM) 10K type strain sequencing project: providing services to taxonomists for standard genome sequencing and annotation.</title>
        <authorList>
            <consortium name="The Broad Institute Genomics Platform"/>
            <consortium name="The Broad Institute Genome Sequencing Center for Infectious Disease"/>
            <person name="Wu L."/>
            <person name="Ma J."/>
        </authorList>
    </citation>
    <scope>NUCLEOTIDE SEQUENCE [LARGE SCALE GENOMIC DNA]</scope>
    <source>
        <strain evidence="3">JCM 6485</strain>
    </source>
</reference>
<evidence type="ECO:0000313" key="3">
    <source>
        <dbReference type="Proteomes" id="UP001501764"/>
    </source>
</evidence>
<feature type="domain" description="ERCC4" evidence="1">
    <location>
        <begin position="23"/>
        <end position="156"/>
    </location>
</feature>
<dbReference type="RefSeq" id="WP_346026101.1">
    <property type="nucleotide sequence ID" value="NZ_BAAACO010000002.1"/>
</dbReference>
<name>A0ABP3X7V1_9CLOT</name>
<organism evidence="2 3">
    <name type="scientific">Clostridium nitritogenes</name>
    <dbReference type="NCBI Taxonomy" id="83340"/>
    <lineage>
        <taxon>Bacteria</taxon>
        <taxon>Bacillati</taxon>
        <taxon>Bacillota</taxon>
        <taxon>Clostridia</taxon>
        <taxon>Eubacteriales</taxon>
        <taxon>Clostridiaceae</taxon>
        <taxon>Clostridium</taxon>
    </lineage>
</organism>
<dbReference type="InterPro" id="IPR011335">
    <property type="entry name" value="Restrct_endonuc-II-like"/>
</dbReference>
<protein>
    <recommendedName>
        <fullName evidence="1">ERCC4 domain-containing protein</fullName>
    </recommendedName>
</protein>
<dbReference type="SUPFAM" id="SSF52980">
    <property type="entry name" value="Restriction endonuclease-like"/>
    <property type="match status" value="1"/>
</dbReference>
<dbReference type="Gene3D" id="3.40.50.10130">
    <property type="match status" value="1"/>
</dbReference>
<evidence type="ECO:0000313" key="2">
    <source>
        <dbReference type="EMBL" id="GAA0860182.1"/>
    </source>
</evidence>
<evidence type="ECO:0000259" key="1">
    <source>
        <dbReference type="Pfam" id="PF02732"/>
    </source>
</evidence>
<gene>
    <name evidence="2" type="ORF">GCM10008916_25380</name>
</gene>
<proteinExistence type="predicted"/>